<protein>
    <recommendedName>
        <fullName evidence="4">Secreted protein</fullName>
    </recommendedName>
</protein>
<dbReference type="AlphaFoldDB" id="A0AAJ2X528"/>
<name>A0AAJ2X528_XANCA</name>
<proteinExistence type="predicted"/>
<gene>
    <name evidence="2" type="ORF">LLE72_014520</name>
</gene>
<evidence type="ECO:0000313" key="2">
    <source>
        <dbReference type="EMBL" id="MEC3888925.1"/>
    </source>
</evidence>
<feature type="chain" id="PRO_5042577822" description="Secreted protein" evidence="1">
    <location>
        <begin position="25"/>
        <end position="197"/>
    </location>
</feature>
<sequence>MTIKLSKYLYAVFLALTIVGTAQAGAKNPHLHTTFGGWNGKDQKSFFEDEGTQAVCYGDEAHCPTSTRSTARGTCRGQDFNVGLSADWDLPFKLSGLSLSGSYNRSWQECNERAEENSCPPKAHSRYAPAVLIGERMGTTHVSGSNSGWFQNGSCQQGWTKTSRGGPNWRCDYYGGNYDKTGYLPEFRYVGCEYDPV</sequence>
<reference evidence="2" key="2">
    <citation type="submission" date="2024-01" db="EMBL/GenBank/DDBJ databases">
        <title>Long-read genome sequencing of X. campestris pv. papavericola.</title>
        <authorList>
            <person name="Hussain R.M.F."/>
            <person name="Greer S."/>
            <person name="Harrison J."/>
            <person name="Grant M."/>
            <person name="Vicente J."/>
            <person name="Studholme D.J."/>
        </authorList>
    </citation>
    <scope>NUCLEOTIDE SEQUENCE</scope>
    <source>
        <strain evidence="2">NCPPB 2970</strain>
    </source>
</reference>
<organism evidence="2 3">
    <name type="scientific">Xanthomonas campestris pv. papavericola</name>
    <dbReference type="NCBI Taxonomy" id="487881"/>
    <lineage>
        <taxon>Bacteria</taxon>
        <taxon>Pseudomonadati</taxon>
        <taxon>Pseudomonadota</taxon>
        <taxon>Gammaproteobacteria</taxon>
        <taxon>Lysobacterales</taxon>
        <taxon>Lysobacteraceae</taxon>
        <taxon>Xanthomonas</taxon>
    </lineage>
</organism>
<dbReference type="EMBL" id="JAJFNJ020000003">
    <property type="protein sequence ID" value="MEC3888925.1"/>
    <property type="molecule type" value="Genomic_DNA"/>
</dbReference>
<dbReference type="Proteomes" id="UP001297361">
    <property type="component" value="Unassembled WGS sequence"/>
</dbReference>
<evidence type="ECO:0000256" key="1">
    <source>
        <dbReference type="SAM" id="SignalP"/>
    </source>
</evidence>
<comment type="caution">
    <text evidence="2">The sequence shown here is derived from an EMBL/GenBank/DDBJ whole genome shotgun (WGS) entry which is preliminary data.</text>
</comment>
<evidence type="ECO:0008006" key="4">
    <source>
        <dbReference type="Google" id="ProtNLM"/>
    </source>
</evidence>
<evidence type="ECO:0000313" key="3">
    <source>
        <dbReference type="Proteomes" id="UP001297361"/>
    </source>
</evidence>
<keyword evidence="1" id="KW-0732">Signal</keyword>
<reference evidence="2" key="1">
    <citation type="submission" date="2021-10" db="EMBL/GenBank/DDBJ databases">
        <authorList>
            <person name="Hussein R."/>
            <person name="Harrison J."/>
            <person name="Studholme D.J."/>
            <person name="Vicente J."/>
            <person name="Grant M."/>
        </authorList>
    </citation>
    <scope>NUCLEOTIDE SEQUENCE</scope>
    <source>
        <strain evidence="2">NCPPB 2970</strain>
    </source>
</reference>
<dbReference type="RefSeq" id="WP_228426944.1">
    <property type="nucleotide sequence ID" value="NZ_JAJFNJ020000003.1"/>
</dbReference>
<feature type="signal peptide" evidence="1">
    <location>
        <begin position="1"/>
        <end position="24"/>
    </location>
</feature>
<accession>A0AAJ2X528</accession>